<dbReference type="OrthoDB" id="410381at2759"/>
<name>A0A2I0TGA5_LIMLA</name>
<evidence type="ECO:0000256" key="1">
    <source>
        <dbReference type="SAM" id="MobiDB-lite"/>
    </source>
</evidence>
<accession>A0A2I0TGA5</accession>
<evidence type="ECO:0000313" key="2">
    <source>
        <dbReference type="EMBL" id="PKU32837.1"/>
    </source>
</evidence>
<evidence type="ECO:0000313" key="3">
    <source>
        <dbReference type="Proteomes" id="UP000233556"/>
    </source>
</evidence>
<gene>
    <name evidence="2" type="ORF">llap_16859</name>
</gene>
<keyword evidence="3" id="KW-1185">Reference proteome</keyword>
<feature type="region of interest" description="Disordered" evidence="1">
    <location>
        <begin position="157"/>
        <end position="183"/>
    </location>
</feature>
<protein>
    <recommendedName>
        <fullName evidence="4">Rna-directed dna polymerase from mobile element jockey-like</fullName>
    </recommendedName>
</protein>
<reference evidence="3" key="1">
    <citation type="submission" date="2017-11" db="EMBL/GenBank/DDBJ databases">
        <authorList>
            <person name="Lima N.C."/>
            <person name="Parody-Merino A.M."/>
            <person name="Battley P.F."/>
            <person name="Fidler A.E."/>
            <person name="Prosdocimi F."/>
        </authorList>
    </citation>
    <scope>NUCLEOTIDE SEQUENCE [LARGE SCALE GENOMIC DNA]</scope>
</reference>
<evidence type="ECO:0008006" key="4">
    <source>
        <dbReference type="Google" id="ProtNLM"/>
    </source>
</evidence>
<dbReference type="EMBL" id="KZ510779">
    <property type="protein sequence ID" value="PKU32837.1"/>
    <property type="molecule type" value="Genomic_DNA"/>
</dbReference>
<proteinExistence type="predicted"/>
<sequence length="183" mass="20679">MPSRGTWKGLRGGPTQNSKFNKAKYKVLHMSWGNPKHIHRLGREWIENSPAEKDLGVLVDEKLNMSWQCTLKAQKANHILGCITRSMVSRSREMILPLCSGLVRPQLEYCHQLWGPQHKGMDLLQQVQRRARKMIRGLAACLRRSASVRVVQPGEEKALGKPYSSGSVSEGALQPRRMGRDSL</sequence>
<organism evidence="2 3">
    <name type="scientific">Limosa lapponica baueri</name>
    <dbReference type="NCBI Taxonomy" id="1758121"/>
    <lineage>
        <taxon>Eukaryota</taxon>
        <taxon>Metazoa</taxon>
        <taxon>Chordata</taxon>
        <taxon>Craniata</taxon>
        <taxon>Vertebrata</taxon>
        <taxon>Euteleostomi</taxon>
        <taxon>Archelosauria</taxon>
        <taxon>Archosauria</taxon>
        <taxon>Dinosauria</taxon>
        <taxon>Saurischia</taxon>
        <taxon>Theropoda</taxon>
        <taxon>Coelurosauria</taxon>
        <taxon>Aves</taxon>
        <taxon>Neognathae</taxon>
        <taxon>Neoaves</taxon>
        <taxon>Charadriiformes</taxon>
        <taxon>Scolopacidae</taxon>
        <taxon>Limosa</taxon>
    </lineage>
</organism>
<dbReference type="Proteomes" id="UP000233556">
    <property type="component" value="Unassembled WGS sequence"/>
</dbReference>
<reference evidence="3" key="2">
    <citation type="submission" date="2017-12" db="EMBL/GenBank/DDBJ databases">
        <title>Genome sequence of the Bar-tailed Godwit (Limosa lapponica baueri).</title>
        <authorList>
            <person name="Lima N.C.B."/>
            <person name="Parody-Merino A.M."/>
            <person name="Battley P.F."/>
            <person name="Fidler A.E."/>
            <person name="Prosdocimi F."/>
        </authorList>
    </citation>
    <scope>NUCLEOTIDE SEQUENCE [LARGE SCALE GENOMIC DNA]</scope>
</reference>
<dbReference type="PANTHER" id="PTHR33332">
    <property type="entry name" value="REVERSE TRANSCRIPTASE DOMAIN-CONTAINING PROTEIN"/>
    <property type="match status" value="1"/>
</dbReference>
<dbReference type="AlphaFoldDB" id="A0A2I0TGA5"/>